<reference evidence="2" key="1">
    <citation type="submission" date="2022-03" db="EMBL/GenBank/DDBJ databases">
        <title>Streptomyces 7R015 and 7R016 isolated from Barleria lupulina in Thailand.</title>
        <authorList>
            <person name="Kanchanasin P."/>
            <person name="Phongsopitanun W."/>
            <person name="Tanasupawat S."/>
        </authorList>
    </citation>
    <scope>NUCLEOTIDE SEQUENCE</scope>
    <source>
        <strain evidence="2">7R016</strain>
    </source>
</reference>
<dbReference type="PROSITE" id="PS51725">
    <property type="entry name" value="ABM"/>
    <property type="match status" value="1"/>
</dbReference>
<dbReference type="SUPFAM" id="SSF54909">
    <property type="entry name" value="Dimeric alpha+beta barrel"/>
    <property type="match status" value="1"/>
</dbReference>
<dbReference type="Gene3D" id="3.30.70.100">
    <property type="match status" value="1"/>
</dbReference>
<name>A0ABS9XMP2_9ACTN</name>
<dbReference type="GO" id="GO:0004497">
    <property type="term" value="F:monooxygenase activity"/>
    <property type="evidence" value="ECO:0007669"/>
    <property type="project" value="UniProtKB-KW"/>
</dbReference>
<sequence length="95" mass="10268">MAFAVVAHYRCAPADAATARDALLKARAGSRGEPANLAYEVHEVVGEPGGFVLYEQYVDEGGFEAHKAAPHFQELVVGVVWPLLIERTVTFAEVL</sequence>
<organism evidence="2 3">
    <name type="scientific">Streptomyces spinosisporus</name>
    <dbReference type="NCBI Taxonomy" id="2927582"/>
    <lineage>
        <taxon>Bacteria</taxon>
        <taxon>Bacillati</taxon>
        <taxon>Actinomycetota</taxon>
        <taxon>Actinomycetes</taxon>
        <taxon>Kitasatosporales</taxon>
        <taxon>Streptomycetaceae</taxon>
        <taxon>Streptomyces</taxon>
    </lineage>
</organism>
<evidence type="ECO:0000313" key="2">
    <source>
        <dbReference type="EMBL" id="MCI3243347.1"/>
    </source>
</evidence>
<keyword evidence="2" id="KW-0503">Monooxygenase</keyword>
<proteinExistence type="predicted"/>
<evidence type="ECO:0000259" key="1">
    <source>
        <dbReference type="PROSITE" id="PS51725"/>
    </source>
</evidence>
<accession>A0ABS9XMP2</accession>
<protein>
    <submittedName>
        <fullName evidence="2">Antibiotic biosynthesis monooxygenase</fullName>
    </submittedName>
</protein>
<dbReference type="PANTHER" id="PTHR33336:SF15">
    <property type="entry name" value="ABM DOMAIN-CONTAINING PROTEIN"/>
    <property type="match status" value="1"/>
</dbReference>
<dbReference type="InterPro" id="IPR007138">
    <property type="entry name" value="ABM_dom"/>
</dbReference>
<dbReference type="InterPro" id="IPR050744">
    <property type="entry name" value="AI-2_Isomerase_LsrG"/>
</dbReference>
<gene>
    <name evidence="2" type="ORF">MQN93_26845</name>
</gene>
<evidence type="ECO:0000313" key="3">
    <source>
        <dbReference type="Proteomes" id="UP001165270"/>
    </source>
</evidence>
<dbReference type="Pfam" id="PF03992">
    <property type="entry name" value="ABM"/>
    <property type="match status" value="1"/>
</dbReference>
<comment type="caution">
    <text evidence="2">The sequence shown here is derived from an EMBL/GenBank/DDBJ whole genome shotgun (WGS) entry which is preliminary data.</text>
</comment>
<keyword evidence="2" id="KW-0560">Oxidoreductase</keyword>
<dbReference type="Proteomes" id="UP001165270">
    <property type="component" value="Unassembled WGS sequence"/>
</dbReference>
<dbReference type="InterPro" id="IPR011008">
    <property type="entry name" value="Dimeric_a/b-barrel"/>
</dbReference>
<dbReference type="EMBL" id="JALDAX010000011">
    <property type="protein sequence ID" value="MCI3243347.1"/>
    <property type="molecule type" value="Genomic_DNA"/>
</dbReference>
<feature type="domain" description="ABM" evidence="1">
    <location>
        <begin position="3"/>
        <end position="94"/>
    </location>
</feature>
<dbReference type="RefSeq" id="WP_242711579.1">
    <property type="nucleotide sequence ID" value="NZ_JALDAX010000011.1"/>
</dbReference>
<keyword evidence="3" id="KW-1185">Reference proteome</keyword>
<dbReference type="PANTHER" id="PTHR33336">
    <property type="entry name" value="QUINOL MONOOXYGENASE YGIN-RELATED"/>
    <property type="match status" value="1"/>
</dbReference>